<evidence type="ECO:0000313" key="2">
    <source>
        <dbReference type="Proteomes" id="UP000276133"/>
    </source>
</evidence>
<dbReference type="EMBL" id="REGN01007766">
    <property type="protein sequence ID" value="RNA05340.1"/>
    <property type="molecule type" value="Genomic_DNA"/>
</dbReference>
<gene>
    <name evidence="1" type="ORF">BpHYR1_049928</name>
</gene>
<dbReference type="OrthoDB" id="67716at2759"/>
<dbReference type="AlphaFoldDB" id="A0A3M7Q1Q2"/>
<proteinExistence type="predicted"/>
<feature type="non-terminal residue" evidence="1">
    <location>
        <position position="121"/>
    </location>
</feature>
<accession>A0A3M7Q1Q2</accession>
<keyword evidence="2" id="KW-1185">Reference proteome</keyword>
<sequence length="121" mass="13744">MQAKLADNAKTDIYIESCTLHDEDYMACHEIFTSTRSFDSPDSTPSKSHSCAGGFSLDLKTDNRFILWKIIGNKLELIEHSLTHKLAGNFKRIHFKDAMIVPKIHLYKHSDSDNHSSSSFN</sequence>
<comment type="caution">
    <text evidence="1">The sequence shown here is derived from an EMBL/GenBank/DDBJ whole genome shotgun (WGS) entry which is preliminary data.</text>
</comment>
<organism evidence="1 2">
    <name type="scientific">Brachionus plicatilis</name>
    <name type="common">Marine rotifer</name>
    <name type="synonym">Brachionus muelleri</name>
    <dbReference type="NCBI Taxonomy" id="10195"/>
    <lineage>
        <taxon>Eukaryota</taxon>
        <taxon>Metazoa</taxon>
        <taxon>Spiralia</taxon>
        <taxon>Gnathifera</taxon>
        <taxon>Rotifera</taxon>
        <taxon>Eurotatoria</taxon>
        <taxon>Monogononta</taxon>
        <taxon>Pseudotrocha</taxon>
        <taxon>Ploima</taxon>
        <taxon>Brachionidae</taxon>
        <taxon>Brachionus</taxon>
    </lineage>
</organism>
<name>A0A3M7Q1Q2_BRAPC</name>
<evidence type="ECO:0000313" key="1">
    <source>
        <dbReference type="EMBL" id="RNA05340.1"/>
    </source>
</evidence>
<reference evidence="1 2" key="1">
    <citation type="journal article" date="2018" name="Sci. Rep.">
        <title>Genomic signatures of local adaptation to the degree of environmental predictability in rotifers.</title>
        <authorList>
            <person name="Franch-Gras L."/>
            <person name="Hahn C."/>
            <person name="Garcia-Roger E.M."/>
            <person name="Carmona M.J."/>
            <person name="Serra M."/>
            <person name="Gomez A."/>
        </authorList>
    </citation>
    <scope>NUCLEOTIDE SEQUENCE [LARGE SCALE GENOMIC DNA]</scope>
    <source>
        <strain evidence="1">HYR1</strain>
    </source>
</reference>
<dbReference type="Proteomes" id="UP000276133">
    <property type="component" value="Unassembled WGS sequence"/>
</dbReference>
<protein>
    <submittedName>
        <fullName evidence="1">Uncharacterized protein</fullName>
    </submittedName>
</protein>